<feature type="domain" description="RING-type" evidence="12">
    <location>
        <begin position="1"/>
        <end position="213"/>
    </location>
</feature>
<evidence type="ECO:0000259" key="11">
    <source>
        <dbReference type="PROSITE" id="PS50089"/>
    </source>
</evidence>
<comment type="catalytic activity">
    <reaction evidence="1">
        <text>[E2 ubiquitin-conjugating enzyme]-S-ubiquitinyl-L-cysteine + [acceptor protein]-L-lysine = [E2 ubiquitin-conjugating enzyme]-L-cysteine + [acceptor protein]-N(6)-ubiquitinyl-L-lysine.</text>
        <dbReference type="EC" id="2.3.2.31"/>
    </reaction>
</comment>
<feature type="region of interest" description="Disordered" evidence="10">
    <location>
        <begin position="302"/>
        <end position="365"/>
    </location>
</feature>
<reference evidence="13" key="1">
    <citation type="submission" date="2020-01" db="EMBL/GenBank/DDBJ databases">
        <authorList>
            <consortium name="DOE Joint Genome Institute"/>
            <person name="Haridas S."/>
            <person name="Albert R."/>
            <person name="Binder M."/>
            <person name="Bloem J."/>
            <person name="Labutti K."/>
            <person name="Salamov A."/>
            <person name="Andreopoulos B."/>
            <person name="Baker S.E."/>
            <person name="Barry K."/>
            <person name="Bills G."/>
            <person name="Bluhm B.H."/>
            <person name="Cannon C."/>
            <person name="Castanera R."/>
            <person name="Culley D.E."/>
            <person name="Daum C."/>
            <person name="Ezra D."/>
            <person name="Gonzalez J.B."/>
            <person name="Henrissat B."/>
            <person name="Kuo A."/>
            <person name="Liang C."/>
            <person name="Lipzen A."/>
            <person name="Lutzoni F."/>
            <person name="Magnuson J."/>
            <person name="Mondo S."/>
            <person name="Nolan M."/>
            <person name="Ohm R."/>
            <person name="Pangilinan J."/>
            <person name="Park H.-J."/>
            <person name="Ramirez L."/>
            <person name="Alfaro M."/>
            <person name="Sun H."/>
            <person name="Tritt A."/>
            <person name="Yoshinaga Y."/>
            <person name="Zwiers L.-H."/>
            <person name="Turgeon B.G."/>
            <person name="Goodwin S.B."/>
            <person name="Spatafora J.W."/>
            <person name="Crous P.W."/>
            <person name="Grigoriev I.V."/>
        </authorList>
    </citation>
    <scope>NUCLEOTIDE SEQUENCE</scope>
    <source>
        <strain evidence="13">CBS 394.84</strain>
    </source>
</reference>
<keyword evidence="5" id="KW-0677">Repeat</keyword>
<keyword evidence="4" id="KW-0479">Metal-binding</keyword>
<dbReference type="PROSITE" id="PS50089">
    <property type="entry name" value="ZF_RING_2"/>
    <property type="match status" value="1"/>
</dbReference>
<feature type="compositionally biased region" description="Acidic residues" evidence="10">
    <location>
        <begin position="308"/>
        <end position="326"/>
    </location>
</feature>
<evidence type="ECO:0000256" key="5">
    <source>
        <dbReference type="ARBA" id="ARBA00022737"/>
    </source>
</evidence>
<keyword evidence="6 9" id="KW-0863">Zinc-finger</keyword>
<keyword evidence="7" id="KW-0833">Ubl conjugation pathway</keyword>
<evidence type="ECO:0000256" key="8">
    <source>
        <dbReference type="ARBA" id="ARBA00022833"/>
    </source>
</evidence>
<accession>A0A9P4LEG4</accession>
<dbReference type="InterPro" id="IPR031127">
    <property type="entry name" value="E3_UB_ligase_RBR"/>
</dbReference>
<evidence type="ECO:0000256" key="9">
    <source>
        <dbReference type="PROSITE-ProRule" id="PRU00175"/>
    </source>
</evidence>
<dbReference type="InterPro" id="IPR044066">
    <property type="entry name" value="TRIAD_supradom"/>
</dbReference>
<dbReference type="GeneID" id="63844900"/>
<evidence type="ECO:0000313" key="13">
    <source>
        <dbReference type="EMBL" id="KAF1851888.1"/>
    </source>
</evidence>
<dbReference type="SUPFAM" id="SSF57850">
    <property type="entry name" value="RING/U-box"/>
    <property type="match status" value="1"/>
</dbReference>
<feature type="compositionally biased region" description="Acidic residues" evidence="10">
    <location>
        <begin position="246"/>
        <end position="258"/>
    </location>
</feature>
<dbReference type="Proteomes" id="UP000800039">
    <property type="component" value="Unassembled WGS sequence"/>
</dbReference>
<gene>
    <name evidence="13" type="ORF">K460DRAFT_270383</name>
</gene>
<evidence type="ECO:0000259" key="12">
    <source>
        <dbReference type="PROSITE" id="PS51873"/>
    </source>
</evidence>
<keyword evidence="14" id="KW-1185">Reference proteome</keyword>
<protein>
    <recommendedName>
        <fullName evidence="2">RBR-type E3 ubiquitin transferase</fullName>
        <ecNumber evidence="2">2.3.2.31</ecNumber>
    </recommendedName>
</protein>
<organism evidence="13 14">
    <name type="scientific">Cucurbitaria berberidis CBS 394.84</name>
    <dbReference type="NCBI Taxonomy" id="1168544"/>
    <lineage>
        <taxon>Eukaryota</taxon>
        <taxon>Fungi</taxon>
        <taxon>Dikarya</taxon>
        <taxon>Ascomycota</taxon>
        <taxon>Pezizomycotina</taxon>
        <taxon>Dothideomycetes</taxon>
        <taxon>Pleosporomycetidae</taxon>
        <taxon>Pleosporales</taxon>
        <taxon>Pleosporineae</taxon>
        <taxon>Cucurbitariaceae</taxon>
        <taxon>Cucurbitaria</taxon>
    </lineage>
</organism>
<name>A0A9P4LEG4_9PLEO</name>
<feature type="compositionally biased region" description="Acidic residues" evidence="10">
    <location>
        <begin position="333"/>
        <end position="358"/>
    </location>
</feature>
<feature type="region of interest" description="Disordered" evidence="10">
    <location>
        <begin position="232"/>
        <end position="258"/>
    </location>
</feature>
<sequence length="365" mass="41043">MSKSCVICGGDESQGELLIDAPCGHHSVCVGDIPSFFERATENESLFPPKCCGQILMLQDYEDYVPFEIAWAYQAKEQGEYAILAKFRVYCASPHCAKFLHPTTHFKHPDTRVTYAICESEDCGKLTCCSCKTLLDQSTQNHTCQQDEDEKKFKEIAAEKGYQECFVCGATVELAEACNHISCECGHDFCYVCGNDWDGLHGCPHYGPAIYDEEGYNQDGFHRTTGLNREGLNRRQDIARARGDGDPDLEGGEEDEEEDWDVLQHLTLEQRMTINVLDGEEREDALDQHRIELMETQGIMFHQGQPPQDDEQDVNDEEAAQGEAEGEDHHDEESDTDTNTDTDTDTDSGPEGEEDIQEEQPFVPL</sequence>
<dbReference type="PANTHER" id="PTHR11685">
    <property type="entry name" value="RBR FAMILY RING FINGER AND IBR DOMAIN-CONTAINING"/>
    <property type="match status" value="1"/>
</dbReference>
<dbReference type="OrthoDB" id="10009520at2759"/>
<keyword evidence="8" id="KW-0862">Zinc</keyword>
<dbReference type="Gene3D" id="1.20.120.1750">
    <property type="match status" value="1"/>
</dbReference>
<dbReference type="InterPro" id="IPR001841">
    <property type="entry name" value="Znf_RING"/>
</dbReference>
<dbReference type="CDD" id="cd22584">
    <property type="entry name" value="Rcat_RBR_unk"/>
    <property type="match status" value="1"/>
</dbReference>
<comment type="caution">
    <text evidence="13">The sequence shown here is derived from an EMBL/GenBank/DDBJ whole genome shotgun (WGS) entry which is preliminary data.</text>
</comment>
<evidence type="ECO:0000256" key="7">
    <source>
        <dbReference type="ARBA" id="ARBA00022786"/>
    </source>
</evidence>
<dbReference type="EC" id="2.3.2.31" evidence="2"/>
<proteinExistence type="predicted"/>
<dbReference type="RefSeq" id="XP_040794451.1">
    <property type="nucleotide sequence ID" value="XM_040927647.1"/>
</dbReference>
<evidence type="ECO:0000256" key="3">
    <source>
        <dbReference type="ARBA" id="ARBA00022679"/>
    </source>
</evidence>
<evidence type="ECO:0000256" key="6">
    <source>
        <dbReference type="ARBA" id="ARBA00022771"/>
    </source>
</evidence>
<evidence type="ECO:0000313" key="14">
    <source>
        <dbReference type="Proteomes" id="UP000800039"/>
    </source>
</evidence>
<dbReference type="Pfam" id="PF01485">
    <property type="entry name" value="IBR"/>
    <property type="match status" value="1"/>
</dbReference>
<dbReference type="GO" id="GO:0061630">
    <property type="term" value="F:ubiquitin protein ligase activity"/>
    <property type="evidence" value="ECO:0007669"/>
    <property type="project" value="UniProtKB-EC"/>
</dbReference>
<dbReference type="EMBL" id="ML976614">
    <property type="protein sequence ID" value="KAF1851888.1"/>
    <property type="molecule type" value="Genomic_DNA"/>
</dbReference>
<dbReference type="GO" id="GO:0008270">
    <property type="term" value="F:zinc ion binding"/>
    <property type="evidence" value="ECO:0007669"/>
    <property type="project" value="UniProtKB-KW"/>
</dbReference>
<feature type="compositionally biased region" description="Basic and acidic residues" evidence="10">
    <location>
        <begin position="232"/>
        <end position="245"/>
    </location>
</feature>
<evidence type="ECO:0000256" key="1">
    <source>
        <dbReference type="ARBA" id="ARBA00001798"/>
    </source>
</evidence>
<dbReference type="GO" id="GO:0016567">
    <property type="term" value="P:protein ubiquitination"/>
    <property type="evidence" value="ECO:0007669"/>
    <property type="project" value="InterPro"/>
</dbReference>
<evidence type="ECO:0000256" key="2">
    <source>
        <dbReference type="ARBA" id="ARBA00012251"/>
    </source>
</evidence>
<dbReference type="InterPro" id="IPR002867">
    <property type="entry name" value="IBR_dom"/>
</dbReference>
<evidence type="ECO:0000256" key="4">
    <source>
        <dbReference type="ARBA" id="ARBA00022723"/>
    </source>
</evidence>
<feature type="domain" description="RING-type" evidence="11">
    <location>
        <begin position="165"/>
        <end position="204"/>
    </location>
</feature>
<keyword evidence="3" id="KW-0808">Transferase</keyword>
<dbReference type="PROSITE" id="PS51873">
    <property type="entry name" value="TRIAD"/>
    <property type="match status" value="1"/>
</dbReference>
<evidence type="ECO:0000256" key="10">
    <source>
        <dbReference type="SAM" id="MobiDB-lite"/>
    </source>
</evidence>
<dbReference type="AlphaFoldDB" id="A0A9P4LEG4"/>